<dbReference type="EMBL" id="BOMF01000037">
    <property type="protein sequence ID" value="GID44711.1"/>
    <property type="molecule type" value="Genomic_DNA"/>
</dbReference>
<reference evidence="1" key="1">
    <citation type="submission" date="2021-01" db="EMBL/GenBank/DDBJ databases">
        <title>Whole genome shotgun sequence of Actinoplanes capillaceus NBRC 16408.</title>
        <authorList>
            <person name="Komaki H."/>
            <person name="Tamura T."/>
        </authorList>
    </citation>
    <scope>NUCLEOTIDE SEQUENCE [LARGE SCALE GENOMIC DNA]</scope>
    <source>
        <strain evidence="1">NBRC 16408</strain>
    </source>
</reference>
<gene>
    <name evidence="1" type="ORF">Aca07nite_19860</name>
</gene>
<evidence type="ECO:0000313" key="1">
    <source>
        <dbReference type="EMBL" id="GID44711.1"/>
    </source>
</evidence>
<sequence length="68" mass="7576">MMGTASSAIEFARQHAAHAAATPPPERLSFLLVAVGLRARELRLTEAQTERVKAWARRRAYAVWGESR</sequence>
<protein>
    <submittedName>
        <fullName evidence="1">Uncharacterized protein</fullName>
    </submittedName>
</protein>
<comment type="caution">
    <text evidence="1">The sequence shown here is derived from an EMBL/GenBank/DDBJ whole genome shotgun (WGS) entry which is preliminary data.</text>
</comment>
<accession>A0ABQ3WFB8</accession>
<proteinExistence type="predicted"/>
<organism evidence="1">
    <name type="scientific">Actinoplanes campanulatus</name>
    <dbReference type="NCBI Taxonomy" id="113559"/>
    <lineage>
        <taxon>Bacteria</taxon>
        <taxon>Bacillati</taxon>
        <taxon>Actinomycetota</taxon>
        <taxon>Actinomycetes</taxon>
        <taxon>Micromonosporales</taxon>
        <taxon>Micromonosporaceae</taxon>
        <taxon>Actinoplanes</taxon>
    </lineage>
</organism>
<name>A0ABQ3WFB8_9ACTN</name>